<dbReference type="AlphaFoldDB" id="A0A0A9BXX1"/>
<name>A0A0A9BXX1_ARUDO</name>
<organism evidence="1">
    <name type="scientific">Arundo donax</name>
    <name type="common">Giant reed</name>
    <name type="synonym">Donax arundinaceus</name>
    <dbReference type="NCBI Taxonomy" id="35708"/>
    <lineage>
        <taxon>Eukaryota</taxon>
        <taxon>Viridiplantae</taxon>
        <taxon>Streptophyta</taxon>
        <taxon>Embryophyta</taxon>
        <taxon>Tracheophyta</taxon>
        <taxon>Spermatophyta</taxon>
        <taxon>Magnoliopsida</taxon>
        <taxon>Liliopsida</taxon>
        <taxon>Poales</taxon>
        <taxon>Poaceae</taxon>
        <taxon>PACMAD clade</taxon>
        <taxon>Arundinoideae</taxon>
        <taxon>Arundineae</taxon>
        <taxon>Arundo</taxon>
    </lineage>
</organism>
<evidence type="ECO:0000313" key="1">
    <source>
        <dbReference type="EMBL" id="JAD68121.1"/>
    </source>
</evidence>
<proteinExistence type="predicted"/>
<reference evidence="1" key="1">
    <citation type="submission" date="2014-09" db="EMBL/GenBank/DDBJ databases">
        <authorList>
            <person name="Magalhaes I.L.F."/>
            <person name="Oliveira U."/>
            <person name="Santos F.R."/>
            <person name="Vidigal T.H.D.A."/>
            <person name="Brescovit A.D."/>
            <person name="Santos A.J."/>
        </authorList>
    </citation>
    <scope>NUCLEOTIDE SEQUENCE</scope>
    <source>
        <tissue evidence="1">Shoot tissue taken approximately 20 cm above the soil surface</tissue>
    </source>
</reference>
<protein>
    <submittedName>
        <fullName evidence="1">Uncharacterized protein</fullName>
    </submittedName>
</protein>
<reference evidence="1" key="2">
    <citation type="journal article" date="2015" name="Data Brief">
        <title>Shoot transcriptome of the giant reed, Arundo donax.</title>
        <authorList>
            <person name="Barrero R.A."/>
            <person name="Guerrero F.D."/>
            <person name="Moolhuijzen P."/>
            <person name="Goolsby J.A."/>
            <person name="Tidwell J."/>
            <person name="Bellgard S.E."/>
            <person name="Bellgard M.I."/>
        </authorList>
    </citation>
    <scope>NUCLEOTIDE SEQUENCE</scope>
    <source>
        <tissue evidence="1">Shoot tissue taken approximately 20 cm above the soil surface</tissue>
    </source>
</reference>
<sequence length="38" mass="4471">MKPGESACSMLHFHYDLHVQYFPLIKLLLHLCMPDVEN</sequence>
<dbReference type="EMBL" id="GBRH01229774">
    <property type="protein sequence ID" value="JAD68121.1"/>
    <property type="molecule type" value="Transcribed_RNA"/>
</dbReference>
<accession>A0A0A9BXX1</accession>